<keyword evidence="2" id="KW-0698">rRNA processing</keyword>
<name>A0AAV1D3J8_OLDCO</name>
<dbReference type="AlphaFoldDB" id="A0AAV1D3J8"/>
<feature type="region of interest" description="Disordered" evidence="3">
    <location>
        <begin position="133"/>
        <end position="213"/>
    </location>
</feature>
<evidence type="ECO:0000256" key="2">
    <source>
        <dbReference type="ARBA" id="ARBA00022552"/>
    </source>
</evidence>
<dbReference type="PANTHER" id="PTHR21250">
    <property type="entry name" value="PRE-RRNA-PROCESSING PROTEIN TSR2 HOMOLOG"/>
    <property type="match status" value="1"/>
</dbReference>
<evidence type="ECO:0000256" key="3">
    <source>
        <dbReference type="SAM" id="MobiDB-lite"/>
    </source>
</evidence>
<protein>
    <submittedName>
        <fullName evidence="4">OLC1v1000689C1</fullName>
    </submittedName>
</protein>
<organism evidence="4 5">
    <name type="scientific">Oldenlandia corymbosa var. corymbosa</name>
    <dbReference type="NCBI Taxonomy" id="529605"/>
    <lineage>
        <taxon>Eukaryota</taxon>
        <taxon>Viridiplantae</taxon>
        <taxon>Streptophyta</taxon>
        <taxon>Embryophyta</taxon>
        <taxon>Tracheophyta</taxon>
        <taxon>Spermatophyta</taxon>
        <taxon>Magnoliopsida</taxon>
        <taxon>eudicotyledons</taxon>
        <taxon>Gunneridae</taxon>
        <taxon>Pentapetalae</taxon>
        <taxon>asterids</taxon>
        <taxon>lamiids</taxon>
        <taxon>Gentianales</taxon>
        <taxon>Rubiaceae</taxon>
        <taxon>Rubioideae</taxon>
        <taxon>Spermacoceae</taxon>
        <taxon>Hedyotis-Oldenlandia complex</taxon>
        <taxon>Oldenlandia</taxon>
    </lineage>
</organism>
<dbReference type="EMBL" id="OX459121">
    <property type="protein sequence ID" value="CAI9102424.1"/>
    <property type="molecule type" value="Genomic_DNA"/>
</dbReference>
<evidence type="ECO:0000313" key="4">
    <source>
        <dbReference type="EMBL" id="CAI9102424.1"/>
    </source>
</evidence>
<keyword evidence="5" id="KW-1185">Reference proteome</keyword>
<dbReference type="InterPro" id="IPR019398">
    <property type="entry name" value="Pre-rRNA_process_TSR2"/>
</dbReference>
<gene>
    <name evidence="4" type="ORF">OLC1_LOCUS11773</name>
</gene>
<evidence type="ECO:0000256" key="1">
    <source>
        <dbReference type="ARBA" id="ARBA00006524"/>
    </source>
</evidence>
<evidence type="ECO:0000313" key="5">
    <source>
        <dbReference type="Proteomes" id="UP001161247"/>
    </source>
</evidence>
<dbReference type="GO" id="GO:0006364">
    <property type="term" value="P:rRNA processing"/>
    <property type="evidence" value="ECO:0007669"/>
    <property type="project" value="UniProtKB-KW"/>
</dbReference>
<sequence length="213" mass="23071">MNSINGNHSAAVAPAAPPPLTAEAAVLLQEGINLLFSRWTALQMAVLNEWGGPHSRVKSQKLAVDIFSLLTQSKEKVYIDDVEDFLYNAMEEEFATEISDGSIEEIAENLMLMHEGCLEGDFSLIQKLKTAEPPKNAVHHIPKASSDSDDDSYEDDGGNGNLDGTSMMAVDVPQSHSSADKAGTMTNESRPQSAEAEDGWTVVSTKRGKGRRH</sequence>
<accession>A0AAV1D3J8</accession>
<proteinExistence type="inferred from homology"/>
<reference evidence="4" key="1">
    <citation type="submission" date="2023-03" db="EMBL/GenBank/DDBJ databases">
        <authorList>
            <person name="Julca I."/>
        </authorList>
    </citation>
    <scope>NUCLEOTIDE SEQUENCE</scope>
</reference>
<comment type="similarity">
    <text evidence="1">Belongs to the TSR2 family.</text>
</comment>
<dbReference type="Pfam" id="PF10273">
    <property type="entry name" value="WGG"/>
    <property type="match status" value="1"/>
</dbReference>
<feature type="compositionally biased region" description="Acidic residues" evidence="3">
    <location>
        <begin position="147"/>
        <end position="157"/>
    </location>
</feature>
<dbReference type="Proteomes" id="UP001161247">
    <property type="component" value="Chromosome 4"/>
</dbReference>